<name>A0A0C3I9K5_PISTI</name>
<reference evidence="2 3" key="1">
    <citation type="submission" date="2014-04" db="EMBL/GenBank/DDBJ databases">
        <authorList>
            <consortium name="DOE Joint Genome Institute"/>
            <person name="Kuo A."/>
            <person name="Kohler A."/>
            <person name="Costa M.D."/>
            <person name="Nagy L.G."/>
            <person name="Floudas D."/>
            <person name="Copeland A."/>
            <person name="Barry K.W."/>
            <person name="Cichocki N."/>
            <person name="Veneault-Fourrey C."/>
            <person name="LaButti K."/>
            <person name="Lindquist E.A."/>
            <person name="Lipzen A."/>
            <person name="Lundell T."/>
            <person name="Morin E."/>
            <person name="Murat C."/>
            <person name="Sun H."/>
            <person name="Tunlid A."/>
            <person name="Henrissat B."/>
            <person name="Grigoriev I.V."/>
            <person name="Hibbett D.S."/>
            <person name="Martin F."/>
            <person name="Nordberg H.P."/>
            <person name="Cantor M.N."/>
            <person name="Hua S.X."/>
        </authorList>
    </citation>
    <scope>NUCLEOTIDE SEQUENCE [LARGE SCALE GENOMIC DNA]</scope>
    <source>
        <strain evidence="2 3">Marx 270</strain>
    </source>
</reference>
<dbReference type="InParanoid" id="A0A0C3I9K5"/>
<accession>A0A0C3I9K5</accession>
<organism evidence="2 3">
    <name type="scientific">Pisolithus tinctorius Marx 270</name>
    <dbReference type="NCBI Taxonomy" id="870435"/>
    <lineage>
        <taxon>Eukaryota</taxon>
        <taxon>Fungi</taxon>
        <taxon>Dikarya</taxon>
        <taxon>Basidiomycota</taxon>
        <taxon>Agaricomycotina</taxon>
        <taxon>Agaricomycetes</taxon>
        <taxon>Agaricomycetidae</taxon>
        <taxon>Boletales</taxon>
        <taxon>Sclerodermatineae</taxon>
        <taxon>Pisolithaceae</taxon>
        <taxon>Pisolithus</taxon>
    </lineage>
</organism>
<reference evidence="3" key="2">
    <citation type="submission" date="2015-01" db="EMBL/GenBank/DDBJ databases">
        <title>Evolutionary Origins and Diversification of the Mycorrhizal Mutualists.</title>
        <authorList>
            <consortium name="DOE Joint Genome Institute"/>
            <consortium name="Mycorrhizal Genomics Consortium"/>
            <person name="Kohler A."/>
            <person name="Kuo A."/>
            <person name="Nagy L.G."/>
            <person name="Floudas D."/>
            <person name="Copeland A."/>
            <person name="Barry K.W."/>
            <person name="Cichocki N."/>
            <person name="Veneault-Fourrey C."/>
            <person name="LaButti K."/>
            <person name="Lindquist E.A."/>
            <person name="Lipzen A."/>
            <person name="Lundell T."/>
            <person name="Morin E."/>
            <person name="Murat C."/>
            <person name="Riley R."/>
            <person name="Ohm R."/>
            <person name="Sun H."/>
            <person name="Tunlid A."/>
            <person name="Henrissat B."/>
            <person name="Grigoriev I.V."/>
            <person name="Hibbett D.S."/>
            <person name="Martin F."/>
        </authorList>
    </citation>
    <scope>NUCLEOTIDE SEQUENCE [LARGE SCALE GENOMIC DNA]</scope>
    <source>
        <strain evidence="3">Marx 270</strain>
    </source>
</reference>
<evidence type="ECO:0000313" key="2">
    <source>
        <dbReference type="EMBL" id="KIN93787.1"/>
    </source>
</evidence>
<feature type="region of interest" description="Disordered" evidence="1">
    <location>
        <begin position="1"/>
        <end position="23"/>
    </location>
</feature>
<evidence type="ECO:0000256" key="1">
    <source>
        <dbReference type="SAM" id="MobiDB-lite"/>
    </source>
</evidence>
<protein>
    <submittedName>
        <fullName evidence="2">Uncharacterized protein</fullName>
    </submittedName>
</protein>
<dbReference type="AlphaFoldDB" id="A0A0C3I9K5"/>
<keyword evidence="3" id="KW-1185">Reference proteome</keyword>
<dbReference type="EMBL" id="KN832135">
    <property type="protein sequence ID" value="KIN93787.1"/>
    <property type="molecule type" value="Genomic_DNA"/>
</dbReference>
<gene>
    <name evidence="2" type="ORF">M404DRAFT_1008731</name>
</gene>
<sequence length="75" mass="8328">MPHIRGYSSDEVTADTARRSSRQMLPPSYQACISLVIAPYLSLFSRLVLLDVNSLLVPSSLACAQPLRRYSHFCG</sequence>
<dbReference type="HOGENOM" id="CLU_161518_0_0_1"/>
<evidence type="ECO:0000313" key="3">
    <source>
        <dbReference type="Proteomes" id="UP000054217"/>
    </source>
</evidence>
<proteinExistence type="predicted"/>
<dbReference type="Proteomes" id="UP000054217">
    <property type="component" value="Unassembled WGS sequence"/>
</dbReference>